<proteinExistence type="predicted"/>
<evidence type="ECO:0008006" key="3">
    <source>
        <dbReference type="Google" id="ProtNLM"/>
    </source>
</evidence>
<protein>
    <recommendedName>
        <fullName evidence="3">Amino acid deaminase</fullName>
    </recommendedName>
</protein>
<accession>A0A1T4YMV0</accession>
<dbReference type="AlphaFoldDB" id="A0A1T4YMV0"/>
<reference evidence="2" key="1">
    <citation type="submission" date="2017-02" db="EMBL/GenBank/DDBJ databases">
        <authorList>
            <person name="Varghese N."/>
            <person name="Submissions S."/>
        </authorList>
    </citation>
    <scope>NUCLEOTIDE SEQUENCE [LARGE SCALE GENOMIC DNA]</scope>
    <source>
        <strain evidence="2">VKM Ac-2052</strain>
    </source>
</reference>
<dbReference type="Proteomes" id="UP000189735">
    <property type="component" value="Unassembled WGS sequence"/>
</dbReference>
<dbReference type="EMBL" id="FUYG01000014">
    <property type="protein sequence ID" value="SKB03129.1"/>
    <property type="molecule type" value="Genomic_DNA"/>
</dbReference>
<sequence>MTFDELLAASARIDAGESPRSVLEGSLLTAQIAQDASADRFSRWGLSTVVDANTGTPVISPELFAELHRLAGLDAAWPVGNAGLIHVYGYLLSIVSTPYGLKRDRWANGDVARALGLEPSAFAPWFGPASDGTPLHRLAAALSPIFDAPDQAPGVVFVMHEGSDRISATTVLVRHPGTEHSALLYAVDGKQLTAFPFEISASSVASLQTESPRLRYNAVVDAPRQPLDRRRVLIDATSDPE</sequence>
<dbReference type="RefSeq" id="WP_078715547.1">
    <property type="nucleotide sequence ID" value="NZ_FUYG01000014.1"/>
</dbReference>
<name>A0A1T4YMV0_9MICO</name>
<gene>
    <name evidence="1" type="ORF">SAMN06295879_3665</name>
</gene>
<evidence type="ECO:0000313" key="1">
    <source>
        <dbReference type="EMBL" id="SKB03129.1"/>
    </source>
</evidence>
<organism evidence="1 2">
    <name type="scientific">Agreia bicolorata</name>
    <dbReference type="NCBI Taxonomy" id="110935"/>
    <lineage>
        <taxon>Bacteria</taxon>
        <taxon>Bacillati</taxon>
        <taxon>Actinomycetota</taxon>
        <taxon>Actinomycetes</taxon>
        <taxon>Micrococcales</taxon>
        <taxon>Microbacteriaceae</taxon>
        <taxon>Agreia</taxon>
    </lineage>
</organism>
<evidence type="ECO:0000313" key="2">
    <source>
        <dbReference type="Proteomes" id="UP000189735"/>
    </source>
</evidence>